<proteinExistence type="predicted"/>
<feature type="non-terminal residue" evidence="1">
    <location>
        <position position="54"/>
    </location>
</feature>
<comment type="caution">
    <text evidence="1">The sequence shown here is derived from an EMBL/GenBank/DDBJ whole genome shotgun (WGS) entry which is preliminary data.</text>
</comment>
<reference evidence="1 2" key="1">
    <citation type="journal article" date="2018" name="Front. Plant Sci.">
        <title>Red Clover (Trifolium pratense) and Zigzag Clover (T. medium) - A Picture of Genomic Similarities and Differences.</title>
        <authorList>
            <person name="Dluhosova J."/>
            <person name="Istvanek J."/>
            <person name="Nedelnik J."/>
            <person name="Repkova J."/>
        </authorList>
    </citation>
    <scope>NUCLEOTIDE SEQUENCE [LARGE SCALE GENOMIC DNA]</scope>
    <source>
        <strain evidence="2">cv. 10/8</strain>
        <tissue evidence="1">Leaf</tissue>
    </source>
</reference>
<dbReference type="AlphaFoldDB" id="A0A392UWZ9"/>
<keyword evidence="2" id="KW-1185">Reference proteome</keyword>
<name>A0A392UWZ9_9FABA</name>
<evidence type="ECO:0000313" key="2">
    <source>
        <dbReference type="Proteomes" id="UP000265520"/>
    </source>
</evidence>
<sequence>MPTAGGTYTYVEEGGAENWEAYCPAEGKRICSSYADDGFAMYEFAFKELGFRLP</sequence>
<organism evidence="1 2">
    <name type="scientific">Trifolium medium</name>
    <dbReference type="NCBI Taxonomy" id="97028"/>
    <lineage>
        <taxon>Eukaryota</taxon>
        <taxon>Viridiplantae</taxon>
        <taxon>Streptophyta</taxon>
        <taxon>Embryophyta</taxon>
        <taxon>Tracheophyta</taxon>
        <taxon>Spermatophyta</taxon>
        <taxon>Magnoliopsida</taxon>
        <taxon>eudicotyledons</taxon>
        <taxon>Gunneridae</taxon>
        <taxon>Pentapetalae</taxon>
        <taxon>rosids</taxon>
        <taxon>fabids</taxon>
        <taxon>Fabales</taxon>
        <taxon>Fabaceae</taxon>
        <taxon>Papilionoideae</taxon>
        <taxon>50 kb inversion clade</taxon>
        <taxon>NPAAA clade</taxon>
        <taxon>Hologalegina</taxon>
        <taxon>IRL clade</taxon>
        <taxon>Trifolieae</taxon>
        <taxon>Trifolium</taxon>
    </lineage>
</organism>
<protein>
    <submittedName>
        <fullName evidence="1">Uncharacterized protein</fullName>
    </submittedName>
</protein>
<dbReference type="Proteomes" id="UP000265520">
    <property type="component" value="Unassembled WGS sequence"/>
</dbReference>
<accession>A0A392UWZ9</accession>
<evidence type="ECO:0000313" key="1">
    <source>
        <dbReference type="EMBL" id="MCI80508.1"/>
    </source>
</evidence>
<dbReference type="EMBL" id="LXQA010997258">
    <property type="protein sequence ID" value="MCI80508.1"/>
    <property type="molecule type" value="Genomic_DNA"/>
</dbReference>